<sequence length="93" mass="10862">MNILSQFRIVSLIEGISYLILLGFAMPMKYIFDNEIFVKFFGMAHGVLFVLFIVLLGICFFYYKFSILKSIKIFIYSLIPFGFILIDRLVKKA</sequence>
<feature type="transmembrane region" description="Helical" evidence="6">
    <location>
        <begin position="40"/>
        <end position="65"/>
    </location>
</feature>
<reference evidence="8" key="1">
    <citation type="submission" date="2020-01" db="EMBL/GenBank/DDBJ databases">
        <authorList>
            <person name="Meier V. D."/>
            <person name="Meier V D."/>
        </authorList>
    </citation>
    <scope>NUCLEOTIDE SEQUENCE</scope>
    <source>
        <strain evidence="8">HLG_WM_MAG_12</strain>
    </source>
</reference>
<gene>
    <name evidence="8" type="ORF">HELGO_WM13512</name>
</gene>
<feature type="transmembrane region" description="Helical" evidence="6">
    <location>
        <begin position="71"/>
        <end position="90"/>
    </location>
</feature>
<comment type="subcellular location">
    <subcellularLocation>
        <location evidence="1">Cell membrane</location>
        <topology evidence="1">Multi-pass membrane protein</topology>
    </subcellularLocation>
</comment>
<evidence type="ECO:0000256" key="5">
    <source>
        <dbReference type="ARBA" id="ARBA00023136"/>
    </source>
</evidence>
<protein>
    <recommendedName>
        <fullName evidence="7">DUF3817 domain-containing protein</fullName>
    </recommendedName>
</protein>
<evidence type="ECO:0000256" key="4">
    <source>
        <dbReference type="ARBA" id="ARBA00022989"/>
    </source>
</evidence>
<dbReference type="GO" id="GO:0005886">
    <property type="term" value="C:plasma membrane"/>
    <property type="evidence" value="ECO:0007669"/>
    <property type="project" value="UniProtKB-SubCell"/>
</dbReference>
<evidence type="ECO:0000256" key="1">
    <source>
        <dbReference type="ARBA" id="ARBA00004651"/>
    </source>
</evidence>
<keyword evidence="4 6" id="KW-1133">Transmembrane helix</keyword>
<name>A0A6S6SKK1_9BACT</name>
<evidence type="ECO:0000256" key="6">
    <source>
        <dbReference type="SAM" id="Phobius"/>
    </source>
</evidence>
<keyword evidence="2" id="KW-1003">Cell membrane</keyword>
<dbReference type="PANTHER" id="PTHR40077">
    <property type="entry name" value="MEMBRANE PROTEIN-RELATED"/>
    <property type="match status" value="1"/>
</dbReference>
<evidence type="ECO:0000259" key="7">
    <source>
        <dbReference type="Pfam" id="PF12823"/>
    </source>
</evidence>
<keyword evidence="3 6" id="KW-0812">Transmembrane</keyword>
<dbReference type="PANTHER" id="PTHR40077:SF1">
    <property type="entry name" value="MEMBRANE PROTEIN"/>
    <property type="match status" value="1"/>
</dbReference>
<proteinExistence type="predicted"/>
<organism evidence="8">
    <name type="scientific">uncultured Campylobacterales bacterium</name>
    <dbReference type="NCBI Taxonomy" id="352960"/>
    <lineage>
        <taxon>Bacteria</taxon>
        <taxon>Pseudomonadati</taxon>
        <taxon>Campylobacterota</taxon>
        <taxon>Epsilonproteobacteria</taxon>
        <taxon>Campylobacterales</taxon>
        <taxon>environmental samples</taxon>
    </lineage>
</organism>
<dbReference type="InterPro" id="IPR023845">
    <property type="entry name" value="DUF3817_TM"/>
</dbReference>
<dbReference type="NCBIfam" id="TIGR03954">
    <property type="entry name" value="integ_memb_HG"/>
    <property type="match status" value="1"/>
</dbReference>
<dbReference type="AlphaFoldDB" id="A0A6S6SKK1"/>
<keyword evidence="5 6" id="KW-0472">Membrane</keyword>
<evidence type="ECO:0000256" key="3">
    <source>
        <dbReference type="ARBA" id="ARBA00022692"/>
    </source>
</evidence>
<feature type="domain" description="DUF3817" evidence="7">
    <location>
        <begin position="5"/>
        <end position="91"/>
    </location>
</feature>
<dbReference type="Pfam" id="PF12823">
    <property type="entry name" value="DUF3817"/>
    <property type="match status" value="1"/>
</dbReference>
<accession>A0A6S6SKK1</accession>
<evidence type="ECO:0000313" key="8">
    <source>
        <dbReference type="EMBL" id="CAA6805666.1"/>
    </source>
</evidence>
<dbReference type="EMBL" id="CACVAW010000020">
    <property type="protein sequence ID" value="CAA6805666.1"/>
    <property type="molecule type" value="Genomic_DNA"/>
</dbReference>
<feature type="transmembrane region" description="Helical" evidence="6">
    <location>
        <begin position="6"/>
        <end position="28"/>
    </location>
</feature>
<evidence type="ECO:0000256" key="2">
    <source>
        <dbReference type="ARBA" id="ARBA00022475"/>
    </source>
</evidence>